<feature type="transmembrane region" description="Helical" evidence="1">
    <location>
        <begin position="168"/>
        <end position="191"/>
    </location>
</feature>
<name>A0A158E2Z9_9BURK</name>
<evidence type="ECO:0000256" key="1">
    <source>
        <dbReference type="SAM" id="Phobius"/>
    </source>
</evidence>
<feature type="transmembrane region" description="Helical" evidence="1">
    <location>
        <begin position="324"/>
        <end position="344"/>
    </location>
</feature>
<feature type="transmembrane region" description="Helical" evidence="1">
    <location>
        <begin position="144"/>
        <end position="162"/>
    </location>
</feature>
<feature type="transmembrane region" description="Helical" evidence="1">
    <location>
        <begin position="203"/>
        <end position="229"/>
    </location>
</feature>
<comment type="caution">
    <text evidence="2">The sequence shown here is derived from an EMBL/GenBank/DDBJ whole genome shotgun (WGS) entry which is preliminary data.</text>
</comment>
<dbReference type="Proteomes" id="UP000054903">
    <property type="component" value="Unassembled WGS sequence"/>
</dbReference>
<protein>
    <recommendedName>
        <fullName evidence="4">EamA domain-containing protein</fullName>
    </recommendedName>
</protein>
<organism evidence="2 3">
    <name type="scientific">Caballeronia fortuita</name>
    <dbReference type="NCBI Taxonomy" id="1777138"/>
    <lineage>
        <taxon>Bacteria</taxon>
        <taxon>Pseudomonadati</taxon>
        <taxon>Pseudomonadota</taxon>
        <taxon>Betaproteobacteria</taxon>
        <taxon>Burkholderiales</taxon>
        <taxon>Burkholderiaceae</taxon>
        <taxon>Caballeronia</taxon>
    </lineage>
</organism>
<evidence type="ECO:0008006" key="4">
    <source>
        <dbReference type="Google" id="ProtNLM"/>
    </source>
</evidence>
<sequence>MEQDNTGGEKAPSPGYTPYLCMTGASVLFAWVEAGVKPISKSFSAGPMLLVRAIFAFVLFTLFIVLCKALRGKSPVELDALRKLTSKVWMRGLVVSGCAAFLTLALAYCETQTFTYALFLVHPLVTLALTKLFTGEHPDYRSQIGPMAITIAAGAGYTVLTSDDNSQTSVFFSIISPLVAGILFSLGNLMAKDISDNDHIDSWALAYQSTLTGLVFSPFVTVVVCVFTARNAGMQWTGDLWSDCHIVLDLGAHVDFADLTAVAILFGTSILAAIANPLVTKAFADASPKQLPIVSILDLSVLVFAAGIGLIFGNISFFDDEHPLFSWSGCMLIAIFAGACLSIYRASKAKGALARTDERIFYRMCCLIAFGVLLVGYSGLAYAG</sequence>
<feature type="transmembrane region" description="Helical" evidence="1">
    <location>
        <begin position="49"/>
        <end position="67"/>
    </location>
</feature>
<dbReference type="AlphaFoldDB" id="A0A158E2Z9"/>
<keyword evidence="1" id="KW-1133">Transmembrane helix</keyword>
<evidence type="ECO:0000313" key="2">
    <source>
        <dbReference type="EMBL" id="SAL01232.1"/>
    </source>
</evidence>
<gene>
    <name evidence="2" type="ORF">AWB77_06303</name>
</gene>
<proteinExistence type="predicted"/>
<feature type="transmembrane region" description="Helical" evidence="1">
    <location>
        <begin position="259"/>
        <end position="279"/>
    </location>
</feature>
<dbReference type="RefSeq" id="WP_157694960.1">
    <property type="nucleotide sequence ID" value="NZ_FCNX02000022.1"/>
</dbReference>
<feature type="transmembrane region" description="Helical" evidence="1">
    <location>
        <begin position="360"/>
        <end position="383"/>
    </location>
</feature>
<reference evidence="2" key="1">
    <citation type="submission" date="2016-01" db="EMBL/GenBank/DDBJ databases">
        <authorList>
            <person name="Peeters C."/>
        </authorList>
    </citation>
    <scope>NUCLEOTIDE SEQUENCE</scope>
    <source>
        <strain evidence="2">LMG 29320</strain>
    </source>
</reference>
<dbReference type="OrthoDB" id="9897401at2"/>
<feature type="transmembrane region" description="Helical" evidence="1">
    <location>
        <begin position="291"/>
        <end position="312"/>
    </location>
</feature>
<keyword evidence="1" id="KW-0812">Transmembrane</keyword>
<dbReference type="EMBL" id="FCNX02000022">
    <property type="protein sequence ID" value="SAL01232.1"/>
    <property type="molecule type" value="Genomic_DNA"/>
</dbReference>
<keyword evidence="3" id="KW-1185">Reference proteome</keyword>
<evidence type="ECO:0000313" key="3">
    <source>
        <dbReference type="Proteomes" id="UP000054903"/>
    </source>
</evidence>
<accession>A0A158E2Z9</accession>
<keyword evidence="1" id="KW-0472">Membrane</keyword>
<feature type="transmembrane region" description="Helical" evidence="1">
    <location>
        <begin position="88"/>
        <end position="108"/>
    </location>
</feature>
<feature type="transmembrane region" description="Helical" evidence="1">
    <location>
        <begin position="114"/>
        <end position="132"/>
    </location>
</feature>